<feature type="compositionally biased region" description="Low complexity" evidence="1">
    <location>
        <begin position="8"/>
        <end position="20"/>
    </location>
</feature>
<accession>U6KZL6</accession>
<protein>
    <submittedName>
        <fullName evidence="2">Uncharacterized protein</fullName>
    </submittedName>
</protein>
<dbReference type="RefSeq" id="XP_013233128.1">
    <property type="nucleotide sequence ID" value="XM_013377674.1"/>
</dbReference>
<dbReference type="OrthoDB" id="348798at2759"/>
<feature type="compositionally biased region" description="Low complexity" evidence="1">
    <location>
        <begin position="318"/>
        <end position="329"/>
    </location>
</feature>
<proteinExistence type="predicted"/>
<dbReference type="EMBL" id="HG675716">
    <property type="protein sequence ID" value="CDJ42378.1"/>
    <property type="molecule type" value="Genomic_DNA"/>
</dbReference>
<feature type="compositionally biased region" description="Low complexity" evidence="1">
    <location>
        <begin position="911"/>
        <end position="933"/>
    </location>
</feature>
<dbReference type="Proteomes" id="UP000030747">
    <property type="component" value="Unassembled WGS sequence"/>
</dbReference>
<feature type="compositionally biased region" description="Basic residues" evidence="1">
    <location>
        <begin position="901"/>
        <end position="910"/>
    </location>
</feature>
<sequence>MTDNAKGAAAVPASSTAPASEQHLKTGVAPAHATQTAAAAVEKTAAQAAAAKAAAASAAEAAAAAHIAVAAMTTHERETVAHAAKDEATELHGQTVYSRRRSAGEEAASNAAKAAEEAATAAAEAALGAAAVAEAANVESEYHTPTQLEEFLVSQGLRVAVALETAATAAAAAAEAAGQVATSTARYALETSSGSIAAAAQRCHEAAASAVSSALSALSAAAVSTTDSISATAAAARAALEEVTGAATRKIVDAAKAFEDTIAAKTAALESTLLWRESVESYDSEMSSSSSSFGRRKALRRRTSSQSSSSKDSRRSNRNNSKGRSSLLRYFSSDYEREGSEGGAPEIISNEDETAHSRRGNAAIAAFLADSRYEGLSLSSETGSGDSTECQSTMVPLQPPPAAAIAATTSATPDDSVDAIVAAAAAEAAACEAIAEQQLHQRHEANGSRSQVVSRLGVFSAAASEVAQARTPPSRQLRTKVAPPSKVVLPVVPAGALASAPADLETPAAGSPDEDKEEGLVPQKVVRKQVMHASEPSQSAMDLQDYEHQTREQVHSAAELEDRSGCMSTREWRIFKITEDAAASARTSCYNNSSEQCNMNRTTRCCETAIDSKREPLDTHRNGLQLGLACSDSSRNNSCSCSSLLECSLEEFMDCCVSREPDRSTCSSSCWKDTGSGNSGLPLLNLQQRWTPQRFAAEASVEQTYIAVDAIADDQENEAEAAEVIRGRIGRALLECPHFSMPTIALLRQSIGSNNSKIFVEDGHELKQFLQFFPFACVSLNDLMSLINYMGDPRVHTRVGGLEITASALEDPMSFTLLAEMLQHLQQSDLLPCLFLLRITGYSNADLRTCMSPEQQRRIFELQQSASDKERPLRNDSLAAFAAIRAVGTSGEEGPTTTRNSRCKRVHGNTRSRSTSSSSSKSSANSITSSNNTNRDEWVKQPLYVPPMQLQRSLRSLCRLLPQLRRLELFAPSAQTRGAPEGAAVGAREPSATERRHLVFSKLSRVFDYISPFAVLAQAMRFELMSVRVTKLLLCCSNCCCLRATDDCMNAGHRSNPEKAMRRSRCRGKCCSRATSSNVNHSSCRKSKGFPGEQRSSRTSTDDKFTSSTAQHFSEFVKKREDTGLVERESPASRMEEADRFGGVIKRTVCMSCEVSEAPVFVASAMSASSRRHSWQRFVLDSVVFSAAIQIDI</sequence>
<dbReference type="OMA" id="CMEDPRV"/>
<dbReference type="VEuPathDB" id="ToxoDB:ETH_00020630"/>
<dbReference type="VEuPathDB" id="ToxoDB:ETH2_1129700"/>
<reference evidence="2" key="2">
    <citation type="submission" date="2013-10" db="EMBL/GenBank/DDBJ databases">
        <authorList>
            <person name="Aslett M."/>
        </authorList>
    </citation>
    <scope>NUCLEOTIDE SEQUENCE [LARGE SCALE GENOMIC DNA]</scope>
    <source>
        <strain evidence="2">Houghton</strain>
    </source>
</reference>
<dbReference type="AlphaFoldDB" id="U6KZL6"/>
<dbReference type="GeneID" id="25253244"/>
<organism evidence="2 3">
    <name type="scientific">Eimeria tenella</name>
    <name type="common">Coccidian parasite</name>
    <dbReference type="NCBI Taxonomy" id="5802"/>
    <lineage>
        <taxon>Eukaryota</taxon>
        <taxon>Sar</taxon>
        <taxon>Alveolata</taxon>
        <taxon>Apicomplexa</taxon>
        <taxon>Conoidasida</taxon>
        <taxon>Coccidia</taxon>
        <taxon>Eucoccidiorida</taxon>
        <taxon>Eimeriorina</taxon>
        <taxon>Eimeriidae</taxon>
        <taxon>Eimeria</taxon>
    </lineage>
</organism>
<feature type="region of interest" description="Disordered" evidence="1">
    <location>
        <begin position="1"/>
        <end position="32"/>
    </location>
</feature>
<evidence type="ECO:0000313" key="3">
    <source>
        <dbReference type="Proteomes" id="UP000030747"/>
    </source>
</evidence>
<feature type="region of interest" description="Disordered" evidence="1">
    <location>
        <begin position="889"/>
        <end position="934"/>
    </location>
</feature>
<keyword evidence="3" id="KW-1185">Reference proteome</keyword>
<feature type="compositionally biased region" description="Basic residues" evidence="1">
    <location>
        <begin position="294"/>
        <end position="303"/>
    </location>
</feature>
<feature type="region of interest" description="Disordered" evidence="1">
    <location>
        <begin position="1072"/>
        <end position="1105"/>
    </location>
</feature>
<reference evidence="2" key="1">
    <citation type="submission" date="2013-10" db="EMBL/GenBank/DDBJ databases">
        <title>Genomic analysis of the causative agents of coccidiosis in chickens.</title>
        <authorList>
            <person name="Reid A.J."/>
            <person name="Blake D."/>
            <person name="Billington K."/>
            <person name="Browne H."/>
            <person name="Dunn M."/>
            <person name="Hung S."/>
            <person name="Kawahara F."/>
            <person name="Miranda-Saavedra D."/>
            <person name="Mourier T."/>
            <person name="Nagra H."/>
            <person name="Otto T.D."/>
            <person name="Rawlings N."/>
            <person name="Sanchez A."/>
            <person name="Sanders M."/>
            <person name="Subramaniam C."/>
            <person name="Tay Y."/>
            <person name="Dear P."/>
            <person name="Doerig C."/>
            <person name="Gruber A."/>
            <person name="Parkinson J."/>
            <person name="Shirley M."/>
            <person name="Wan K.L."/>
            <person name="Berriman M."/>
            <person name="Tomley F."/>
            <person name="Pain A."/>
        </authorList>
    </citation>
    <scope>NUCLEOTIDE SEQUENCE [LARGE SCALE GENOMIC DNA]</scope>
    <source>
        <strain evidence="2">Houghton</strain>
    </source>
</reference>
<name>U6KZL6_EIMTE</name>
<evidence type="ECO:0000256" key="1">
    <source>
        <dbReference type="SAM" id="MobiDB-lite"/>
    </source>
</evidence>
<evidence type="ECO:0000313" key="2">
    <source>
        <dbReference type="EMBL" id="CDJ42378.1"/>
    </source>
</evidence>
<gene>
    <name evidence="2" type="ORF">ETH_00020630</name>
</gene>
<feature type="region of interest" description="Disordered" evidence="1">
    <location>
        <begin position="285"/>
        <end position="356"/>
    </location>
</feature>